<protein>
    <recommendedName>
        <fullName evidence="3">Heme exporter protein C</fullName>
    </recommendedName>
</protein>
<proteinExistence type="inferred from homology"/>
<feature type="domain" description="Cytochrome c assembly protein" evidence="10">
    <location>
        <begin position="72"/>
        <end position="273"/>
    </location>
</feature>
<feature type="transmembrane region" description="Helical" evidence="9">
    <location>
        <begin position="99"/>
        <end position="117"/>
    </location>
</feature>
<evidence type="ECO:0000256" key="4">
    <source>
        <dbReference type="ARBA" id="ARBA00022692"/>
    </source>
</evidence>
<accession>A0ABS4G1C1</accession>
<dbReference type="InterPro" id="IPR003557">
    <property type="entry name" value="Cyt_c_biogenesis_CcmC"/>
</dbReference>
<evidence type="ECO:0000256" key="7">
    <source>
        <dbReference type="ARBA" id="ARBA00023078"/>
    </source>
</evidence>
<evidence type="ECO:0000313" key="11">
    <source>
        <dbReference type="EMBL" id="MBP1918337.1"/>
    </source>
</evidence>
<feature type="transmembrane region" description="Helical" evidence="9">
    <location>
        <begin position="137"/>
        <end position="161"/>
    </location>
</feature>
<dbReference type="PANTHER" id="PTHR30071:SF1">
    <property type="entry name" value="CYTOCHROME B_B6 PROTEIN-RELATED"/>
    <property type="match status" value="1"/>
</dbReference>
<keyword evidence="8 9" id="KW-0472">Membrane</keyword>
<evidence type="ECO:0000256" key="9">
    <source>
        <dbReference type="SAM" id="Phobius"/>
    </source>
</evidence>
<organism evidence="11 12">
    <name type="scientific">Youngiibacter multivorans</name>
    <dbReference type="NCBI Taxonomy" id="937251"/>
    <lineage>
        <taxon>Bacteria</taxon>
        <taxon>Bacillati</taxon>
        <taxon>Bacillota</taxon>
        <taxon>Clostridia</taxon>
        <taxon>Eubacteriales</taxon>
        <taxon>Clostridiaceae</taxon>
        <taxon>Youngiibacter</taxon>
    </lineage>
</organism>
<dbReference type="PANTHER" id="PTHR30071">
    <property type="entry name" value="HEME EXPORTER PROTEIN C"/>
    <property type="match status" value="1"/>
</dbReference>
<dbReference type="NCBIfam" id="TIGR03144">
    <property type="entry name" value="cytochr_II_ccsB"/>
    <property type="match status" value="1"/>
</dbReference>
<evidence type="ECO:0000256" key="8">
    <source>
        <dbReference type="ARBA" id="ARBA00023136"/>
    </source>
</evidence>
<dbReference type="InterPro" id="IPR002541">
    <property type="entry name" value="Cyt_c_assembly"/>
</dbReference>
<keyword evidence="6 9" id="KW-1133">Transmembrane helix</keyword>
<dbReference type="RefSeq" id="WP_245250503.1">
    <property type="nucleotide sequence ID" value="NZ_JAGGKC010000005.1"/>
</dbReference>
<reference evidence="11 12" key="1">
    <citation type="submission" date="2021-03" db="EMBL/GenBank/DDBJ databases">
        <title>Genomic Encyclopedia of Type Strains, Phase IV (KMG-IV): sequencing the most valuable type-strain genomes for metagenomic binning, comparative biology and taxonomic classification.</title>
        <authorList>
            <person name="Goeker M."/>
        </authorList>
    </citation>
    <scope>NUCLEOTIDE SEQUENCE [LARGE SCALE GENOMIC DNA]</scope>
    <source>
        <strain evidence="11 12">DSM 6139</strain>
    </source>
</reference>
<feature type="transmembrane region" description="Helical" evidence="9">
    <location>
        <begin position="76"/>
        <end position="92"/>
    </location>
</feature>
<evidence type="ECO:0000256" key="2">
    <source>
        <dbReference type="ARBA" id="ARBA00005840"/>
    </source>
</evidence>
<comment type="subcellular location">
    <subcellularLocation>
        <location evidence="1">Membrane</location>
        <topology evidence="1">Multi-pass membrane protein</topology>
    </subcellularLocation>
</comment>
<evidence type="ECO:0000256" key="3">
    <source>
        <dbReference type="ARBA" id="ARBA00016463"/>
    </source>
</evidence>
<keyword evidence="12" id="KW-1185">Reference proteome</keyword>
<gene>
    <name evidence="11" type="ORF">J2Z34_000809</name>
</gene>
<evidence type="ECO:0000256" key="1">
    <source>
        <dbReference type="ARBA" id="ARBA00004141"/>
    </source>
</evidence>
<feature type="transmembrane region" description="Helical" evidence="9">
    <location>
        <begin position="248"/>
        <end position="269"/>
    </location>
</feature>
<dbReference type="InterPro" id="IPR045062">
    <property type="entry name" value="Cyt_c_biogenesis_CcsA/CcmC"/>
</dbReference>
<feature type="transmembrane region" description="Helical" evidence="9">
    <location>
        <begin position="182"/>
        <end position="206"/>
    </location>
</feature>
<dbReference type="InterPro" id="IPR017562">
    <property type="entry name" value="Cyt_c_biogenesis_CcsA"/>
</dbReference>
<evidence type="ECO:0000256" key="6">
    <source>
        <dbReference type="ARBA" id="ARBA00022989"/>
    </source>
</evidence>
<dbReference type="EMBL" id="JAGGKC010000005">
    <property type="protein sequence ID" value="MBP1918337.1"/>
    <property type="molecule type" value="Genomic_DNA"/>
</dbReference>
<keyword evidence="5" id="KW-0201">Cytochrome c-type biogenesis</keyword>
<name>A0ABS4G1C1_9CLOT</name>
<keyword evidence="4 9" id="KW-0812">Transmembrane</keyword>
<evidence type="ECO:0000256" key="5">
    <source>
        <dbReference type="ARBA" id="ARBA00022748"/>
    </source>
</evidence>
<evidence type="ECO:0000259" key="10">
    <source>
        <dbReference type="Pfam" id="PF01578"/>
    </source>
</evidence>
<feature type="transmembrane region" description="Helical" evidence="9">
    <location>
        <begin position="12"/>
        <end position="33"/>
    </location>
</feature>
<feature type="transmembrane region" description="Helical" evidence="9">
    <location>
        <begin position="221"/>
        <end position="236"/>
    </location>
</feature>
<evidence type="ECO:0000313" key="12">
    <source>
        <dbReference type="Proteomes" id="UP001519271"/>
    </source>
</evidence>
<dbReference type="PRINTS" id="PR01386">
    <property type="entry name" value="CCMCBIOGNSIS"/>
</dbReference>
<comment type="similarity">
    <text evidence="2">Belongs to the CcmC/CycZ/HelC family.</text>
</comment>
<sequence>MNGNSFLMAESILFYSAFISYVAAMVLYLSFLLGRNERMGKWGSLAARAGFCFHTLALISRGIGAGRVPLTNQYEFATSFVWGIILVFILFEKKYGLRAMGAFVTPVAIIIIGYAAMQNKDVRPLMPALQSNWLTFHVATAVVGYGSFGVSFGVSAMYLARDRFREDDFLKKHLPSAERLDMISYRAVTTGYFFLTLVIITGAIWAERAWGRYWAWDPKETWSLITWMIYSAYLHMRISRGWRGKKAAWFCLIGFICVLFTYVGVNTLIESIHSYR</sequence>
<dbReference type="Proteomes" id="UP001519271">
    <property type="component" value="Unassembled WGS sequence"/>
</dbReference>
<keyword evidence="7" id="KW-0793">Thylakoid</keyword>
<comment type="caution">
    <text evidence="11">The sequence shown here is derived from an EMBL/GenBank/DDBJ whole genome shotgun (WGS) entry which is preliminary data.</text>
</comment>
<dbReference type="Pfam" id="PF01578">
    <property type="entry name" value="Cytochrom_C_asm"/>
    <property type="match status" value="1"/>
</dbReference>